<dbReference type="RefSeq" id="WP_377358322.1">
    <property type="nucleotide sequence ID" value="NZ_JBHTCM010000010.1"/>
</dbReference>
<organism evidence="1 2">
    <name type="scientific">Rhodocista pekingensis</name>
    <dbReference type="NCBI Taxonomy" id="201185"/>
    <lineage>
        <taxon>Bacteria</taxon>
        <taxon>Pseudomonadati</taxon>
        <taxon>Pseudomonadota</taxon>
        <taxon>Alphaproteobacteria</taxon>
        <taxon>Rhodospirillales</taxon>
        <taxon>Azospirillaceae</taxon>
        <taxon>Rhodocista</taxon>
    </lineage>
</organism>
<proteinExistence type="predicted"/>
<name>A0ABW2KVW6_9PROT</name>
<comment type="caution">
    <text evidence="1">The sequence shown here is derived from an EMBL/GenBank/DDBJ whole genome shotgun (WGS) entry which is preliminary data.</text>
</comment>
<gene>
    <name evidence="1" type="ORF">ACFQPS_09085</name>
</gene>
<keyword evidence="2" id="KW-1185">Reference proteome</keyword>
<dbReference type="Proteomes" id="UP001596456">
    <property type="component" value="Unassembled WGS sequence"/>
</dbReference>
<dbReference type="EMBL" id="JBHTCM010000010">
    <property type="protein sequence ID" value="MFC7333313.1"/>
    <property type="molecule type" value="Genomic_DNA"/>
</dbReference>
<sequence length="150" mass="15461">MTRPVRIRGIEDARLVLGVARDCGRAVVLVSPAGAAGYLGGGWWAALTALLRDEFPGTEVTAVLDCADDPGHVLAALRAGCTELSFAGPPEVAAKLADIAAQHGARLHPPATDTVEPWRESRPRAALRALLAAFAEPTPPGTSPPGTAGR</sequence>
<evidence type="ECO:0000313" key="1">
    <source>
        <dbReference type="EMBL" id="MFC7333313.1"/>
    </source>
</evidence>
<evidence type="ECO:0000313" key="2">
    <source>
        <dbReference type="Proteomes" id="UP001596456"/>
    </source>
</evidence>
<protein>
    <submittedName>
        <fullName evidence="1">Uncharacterized protein</fullName>
    </submittedName>
</protein>
<reference evidence="2" key="1">
    <citation type="journal article" date="2019" name="Int. J. Syst. Evol. Microbiol.">
        <title>The Global Catalogue of Microorganisms (GCM) 10K type strain sequencing project: providing services to taxonomists for standard genome sequencing and annotation.</title>
        <authorList>
            <consortium name="The Broad Institute Genomics Platform"/>
            <consortium name="The Broad Institute Genome Sequencing Center for Infectious Disease"/>
            <person name="Wu L."/>
            <person name="Ma J."/>
        </authorList>
    </citation>
    <scope>NUCLEOTIDE SEQUENCE [LARGE SCALE GENOMIC DNA]</scope>
    <source>
        <strain evidence="2">CGMCC 1.16275</strain>
    </source>
</reference>
<accession>A0ABW2KVW6</accession>